<proteinExistence type="predicted"/>
<gene>
    <name evidence="1" type="ORF">BDN72DRAFT_958198</name>
</gene>
<dbReference type="Proteomes" id="UP000308600">
    <property type="component" value="Unassembled WGS sequence"/>
</dbReference>
<protein>
    <submittedName>
        <fullName evidence="1">Uncharacterized protein</fullName>
    </submittedName>
</protein>
<sequence>MEDNSEPRQYPLEARTGPLPKIPTTPFWRTRKGVIGITILALAIIGAIVGVVVSLEVKKSNNAKESDSGAGAASNNGTSNVAALGGAGVAAVNLPSNGIRLYFQKDDGFIYEALWYQTTNWHSTYAKLFQPKPGSPLTAITFPPTQIHIYYLDNSNALQEYIYNHGWSNGATLPATDLSPSTSLAATTWTTASSQEIRVYYQKQDNTIQELVYSTSSGWSSGNSFTDQAYPGTGIGAFATNFNNDTLATRVFWQANDLTLNEYVYPGWTRDTLQWSATPSGSISAAAWLDTSGNTRVRLYFENSAGYVEEVSNNGPSWAVNPNVPANVLAGFKAPISATMWLDGGAAQIRTYVKSNSSNTHVEIAYSGNWTSMDLDF</sequence>
<dbReference type="EMBL" id="ML208300">
    <property type="protein sequence ID" value="TFK71275.1"/>
    <property type="molecule type" value="Genomic_DNA"/>
</dbReference>
<keyword evidence="2" id="KW-1185">Reference proteome</keyword>
<organism evidence="1 2">
    <name type="scientific">Pluteus cervinus</name>
    <dbReference type="NCBI Taxonomy" id="181527"/>
    <lineage>
        <taxon>Eukaryota</taxon>
        <taxon>Fungi</taxon>
        <taxon>Dikarya</taxon>
        <taxon>Basidiomycota</taxon>
        <taxon>Agaricomycotina</taxon>
        <taxon>Agaricomycetes</taxon>
        <taxon>Agaricomycetidae</taxon>
        <taxon>Agaricales</taxon>
        <taxon>Pluteineae</taxon>
        <taxon>Pluteaceae</taxon>
        <taxon>Pluteus</taxon>
    </lineage>
</organism>
<name>A0ACD3AZM5_9AGAR</name>
<evidence type="ECO:0000313" key="1">
    <source>
        <dbReference type="EMBL" id="TFK71275.1"/>
    </source>
</evidence>
<evidence type="ECO:0000313" key="2">
    <source>
        <dbReference type="Proteomes" id="UP000308600"/>
    </source>
</evidence>
<reference evidence="1 2" key="1">
    <citation type="journal article" date="2019" name="Nat. Ecol. Evol.">
        <title>Megaphylogeny resolves global patterns of mushroom evolution.</title>
        <authorList>
            <person name="Varga T."/>
            <person name="Krizsan K."/>
            <person name="Foldi C."/>
            <person name="Dima B."/>
            <person name="Sanchez-Garcia M."/>
            <person name="Sanchez-Ramirez S."/>
            <person name="Szollosi G.J."/>
            <person name="Szarkandi J.G."/>
            <person name="Papp V."/>
            <person name="Albert L."/>
            <person name="Andreopoulos W."/>
            <person name="Angelini C."/>
            <person name="Antonin V."/>
            <person name="Barry K.W."/>
            <person name="Bougher N.L."/>
            <person name="Buchanan P."/>
            <person name="Buyck B."/>
            <person name="Bense V."/>
            <person name="Catcheside P."/>
            <person name="Chovatia M."/>
            <person name="Cooper J."/>
            <person name="Damon W."/>
            <person name="Desjardin D."/>
            <person name="Finy P."/>
            <person name="Geml J."/>
            <person name="Haridas S."/>
            <person name="Hughes K."/>
            <person name="Justo A."/>
            <person name="Karasinski D."/>
            <person name="Kautmanova I."/>
            <person name="Kiss B."/>
            <person name="Kocsube S."/>
            <person name="Kotiranta H."/>
            <person name="LaButti K.M."/>
            <person name="Lechner B.E."/>
            <person name="Liimatainen K."/>
            <person name="Lipzen A."/>
            <person name="Lukacs Z."/>
            <person name="Mihaltcheva S."/>
            <person name="Morgado L.N."/>
            <person name="Niskanen T."/>
            <person name="Noordeloos M.E."/>
            <person name="Ohm R.A."/>
            <person name="Ortiz-Santana B."/>
            <person name="Ovrebo C."/>
            <person name="Racz N."/>
            <person name="Riley R."/>
            <person name="Savchenko A."/>
            <person name="Shiryaev A."/>
            <person name="Soop K."/>
            <person name="Spirin V."/>
            <person name="Szebenyi C."/>
            <person name="Tomsovsky M."/>
            <person name="Tulloss R.E."/>
            <person name="Uehling J."/>
            <person name="Grigoriev I.V."/>
            <person name="Vagvolgyi C."/>
            <person name="Papp T."/>
            <person name="Martin F.M."/>
            <person name="Miettinen O."/>
            <person name="Hibbett D.S."/>
            <person name="Nagy L.G."/>
        </authorList>
    </citation>
    <scope>NUCLEOTIDE SEQUENCE [LARGE SCALE GENOMIC DNA]</scope>
    <source>
        <strain evidence="1 2">NL-1719</strain>
    </source>
</reference>
<accession>A0ACD3AZM5</accession>